<organism evidence="1 2">
    <name type="scientific">Actinoallomurus oryzae</name>
    <dbReference type="NCBI Taxonomy" id="502180"/>
    <lineage>
        <taxon>Bacteria</taxon>
        <taxon>Bacillati</taxon>
        <taxon>Actinomycetota</taxon>
        <taxon>Actinomycetes</taxon>
        <taxon>Streptosporangiales</taxon>
        <taxon>Thermomonosporaceae</taxon>
        <taxon>Actinoallomurus</taxon>
    </lineage>
</organism>
<comment type="caution">
    <text evidence="1">The sequence shown here is derived from an EMBL/GenBank/DDBJ whole genome shotgun (WGS) entry which is preliminary data.</text>
</comment>
<protein>
    <submittedName>
        <fullName evidence="1">Uncharacterized protein</fullName>
    </submittedName>
</protein>
<dbReference type="EMBL" id="BAABHF010000009">
    <property type="protein sequence ID" value="GAA4483959.1"/>
    <property type="molecule type" value="Genomic_DNA"/>
</dbReference>
<proteinExistence type="predicted"/>
<dbReference type="Proteomes" id="UP001500503">
    <property type="component" value="Unassembled WGS sequence"/>
</dbReference>
<evidence type="ECO:0000313" key="1">
    <source>
        <dbReference type="EMBL" id="GAA4483959.1"/>
    </source>
</evidence>
<sequence>MDNGGGQVRSRADLRFGEAFGDPPAAETGAVVHLGIPSVGAERAGGADAVEAAFPSVQPGIGTEA</sequence>
<keyword evidence="2" id="KW-1185">Reference proteome</keyword>
<gene>
    <name evidence="1" type="ORF">GCM10023191_006390</name>
</gene>
<name>A0ABP8PBS8_9ACTN</name>
<evidence type="ECO:0000313" key="2">
    <source>
        <dbReference type="Proteomes" id="UP001500503"/>
    </source>
</evidence>
<reference evidence="2" key="1">
    <citation type="journal article" date="2019" name="Int. J. Syst. Evol. Microbiol.">
        <title>The Global Catalogue of Microorganisms (GCM) 10K type strain sequencing project: providing services to taxonomists for standard genome sequencing and annotation.</title>
        <authorList>
            <consortium name="The Broad Institute Genomics Platform"/>
            <consortium name="The Broad Institute Genome Sequencing Center for Infectious Disease"/>
            <person name="Wu L."/>
            <person name="Ma J."/>
        </authorList>
    </citation>
    <scope>NUCLEOTIDE SEQUENCE [LARGE SCALE GENOMIC DNA]</scope>
    <source>
        <strain evidence="2">JCM 17933</strain>
    </source>
</reference>
<accession>A0ABP8PBS8</accession>